<protein>
    <recommendedName>
        <fullName evidence="3">Hemerythrin-like domain-containing protein</fullName>
    </recommendedName>
</protein>
<keyword evidence="2" id="KW-1185">Reference proteome</keyword>
<reference evidence="2" key="1">
    <citation type="submission" date="2016-01" db="EMBL/GenBank/DDBJ databases">
        <title>Draft genome of Chromobacterium sp. F49.</title>
        <authorList>
            <person name="Hong K.W."/>
        </authorList>
    </citation>
    <scope>NUCLEOTIDE SEQUENCE [LARGE SCALE GENOMIC DNA]</scope>
    <source>
        <strain evidence="2">CN3</strain>
    </source>
</reference>
<evidence type="ECO:0000313" key="2">
    <source>
        <dbReference type="Proteomes" id="UP000076609"/>
    </source>
</evidence>
<evidence type="ECO:0008006" key="3">
    <source>
        <dbReference type="Google" id="ProtNLM"/>
    </source>
</evidence>
<evidence type="ECO:0000313" key="1">
    <source>
        <dbReference type="EMBL" id="KZE17245.1"/>
    </source>
</evidence>
<dbReference type="EMBL" id="LQQO01000006">
    <property type="protein sequence ID" value="KZE17245.1"/>
    <property type="molecule type" value="Genomic_DNA"/>
</dbReference>
<sequence length="156" mass="17297">MGRIGGRQGTGMRVDIRLLEQQHATIRAAIEELHALTDMPADRGLPMVVKARLRLAKAVADNVATEIAQIHAPLKAHRLTHHIPEYGAIEACSNELRGLFSTHIARWTLPAIRQDWVGYARSMRDITGQLADLIDREDQWLFPAAAALLARIEPTG</sequence>
<dbReference type="Proteomes" id="UP000076609">
    <property type="component" value="Unassembled WGS sequence"/>
</dbReference>
<gene>
    <name evidence="1" type="ORF">AVT10_11105</name>
</gene>
<name>A0ABR5YEW1_9SPHN</name>
<accession>A0ABR5YEW1</accession>
<comment type="caution">
    <text evidence="1">The sequence shown here is derived from an EMBL/GenBank/DDBJ whole genome shotgun (WGS) entry which is preliminary data.</text>
</comment>
<organism evidence="1 2">
    <name type="scientific">Sphingomonas hankookensis</name>
    <dbReference type="NCBI Taxonomy" id="563996"/>
    <lineage>
        <taxon>Bacteria</taxon>
        <taxon>Pseudomonadati</taxon>
        <taxon>Pseudomonadota</taxon>
        <taxon>Alphaproteobacteria</taxon>
        <taxon>Sphingomonadales</taxon>
        <taxon>Sphingomonadaceae</taxon>
        <taxon>Sphingomonas</taxon>
    </lineage>
</organism>
<proteinExistence type="predicted"/>